<evidence type="ECO:0000313" key="6">
    <source>
        <dbReference type="EMBL" id="RCI13071.1"/>
    </source>
</evidence>
<keyword evidence="3" id="KW-0175">Coiled coil</keyword>
<evidence type="ECO:0000256" key="4">
    <source>
        <dbReference type="SAM" id="MobiDB-lite"/>
    </source>
</evidence>
<sequence>MVTNTEPHIDSPQASAAANVALAHGDGKRHLLLAVSGSVATIKIVPIINGLAHHSNLSIRLILTEAAAHFLGGQSPEQPTLAEVRRLPNVDAIYADSAEWTRPWTRGLPILHIELRRWADVLVVSPLSANTMAKMVAGICDNLLLSVIRAWDSDGSIDGVRKKIVVACAMNTAMWWHPVTASHLRTLEEDWGGESGWVEVLRPVSKTLACNDVGDGAMVSWETIVAVAEARLGLSDDDAENRVTRPLYEDPVYLAVILKWSQRIPDCFYSCYRPVISCLRTFVDRKRRRPRFSSSPTIMSRSEIKAPKKGLDGSELCSSSTLLDQACSSTLRARLRSQEPASQPFAALPSDSGAEVFRRFRACFSLEPVCSSLPLAKDTKAPPAIEAEAMAQLRDTFAEAGLRFYTAIAEDIVQARRDMDSEIAKLTEESTAVLSRADALYSNVTYPLCVTLCHVDNGPSATIAAHLSTLLAKLSTAHGELEGLHKEWQSCVLEEREAWKELKAIDAINSNGVPKVENDAVKVAVEGFRTEAEAVIEANEAELEEIDTELRELMQGETLKIMQSMMAS</sequence>
<proteinExistence type="inferred from homology"/>
<dbReference type="OrthoDB" id="1532798at2759"/>
<name>A0A367LF88_9HYPO</name>
<accession>A0A367LF88</accession>
<feature type="region of interest" description="Disordered" evidence="4">
    <location>
        <begin position="292"/>
        <end position="312"/>
    </location>
</feature>
<keyword evidence="1" id="KW-0173">Coenzyme A biosynthesis</keyword>
<dbReference type="PANTHER" id="PTHR14359">
    <property type="entry name" value="HOMO-OLIGOMERIC FLAVIN CONTAINING CYS DECARBOXYLASE FAMILY"/>
    <property type="match status" value="1"/>
</dbReference>
<evidence type="ECO:0000259" key="5">
    <source>
        <dbReference type="Pfam" id="PF02441"/>
    </source>
</evidence>
<dbReference type="InterPro" id="IPR003382">
    <property type="entry name" value="Flavoprotein"/>
</dbReference>
<gene>
    <name evidence="6" type="ORF">L249_1113</name>
</gene>
<protein>
    <recommendedName>
        <fullName evidence="5">Flavoprotein domain-containing protein</fullName>
    </recommendedName>
</protein>
<dbReference type="GO" id="GO:0071513">
    <property type="term" value="C:phosphopantothenoylcysteine decarboxylase complex"/>
    <property type="evidence" value="ECO:0007669"/>
    <property type="project" value="TreeGrafter"/>
</dbReference>
<dbReference type="GO" id="GO:0015937">
    <property type="term" value="P:coenzyme A biosynthetic process"/>
    <property type="evidence" value="ECO:0007669"/>
    <property type="project" value="UniProtKB-KW"/>
</dbReference>
<dbReference type="GO" id="GO:0004633">
    <property type="term" value="F:phosphopantothenoylcysteine decarboxylase activity"/>
    <property type="evidence" value="ECO:0007669"/>
    <property type="project" value="TreeGrafter"/>
</dbReference>
<feature type="coiled-coil region" evidence="3">
    <location>
        <begin position="529"/>
        <end position="556"/>
    </location>
</feature>
<evidence type="ECO:0000256" key="1">
    <source>
        <dbReference type="ARBA" id="ARBA00022993"/>
    </source>
</evidence>
<comment type="similarity">
    <text evidence="2">Belongs to the HFCD (homooligomeric flavin containing Cys decarboxylase) superfamily.</text>
</comment>
<feature type="compositionally biased region" description="Basic and acidic residues" evidence="4">
    <location>
        <begin position="302"/>
        <end position="312"/>
    </location>
</feature>
<evidence type="ECO:0000256" key="3">
    <source>
        <dbReference type="SAM" id="Coils"/>
    </source>
</evidence>
<evidence type="ECO:0000256" key="2">
    <source>
        <dbReference type="ARBA" id="ARBA00038350"/>
    </source>
</evidence>
<dbReference type="Pfam" id="PF02441">
    <property type="entry name" value="Flavoprotein"/>
    <property type="match status" value="1"/>
</dbReference>
<dbReference type="GO" id="GO:0010181">
    <property type="term" value="F:FMN binding"/>
    <property type="evidence" value="ECO:0007669"/>
    <property type="project" value="TreeGrafter"/>
</dbReference>
<dbReference type="SUPFAM" id="SSF52507">
    <property type="entry name" value="Homo-oligomeric flavin-containing Cys decarboxylases, HFCD"/>
    <property type="match status" value="1"/>
</dbReference>
<evidence type="ECO:0000313" key="7">
    <source>
        <dbReference type="Proteomes" id="UP000253664"/>
    </source>
</evidence>
<dbReference type="Gene3D" id="3.40.50.1950">
    <property type="entry name" value="Flavin prenyltransferase-like"/>
    <property type="match status" value="1"/>
</dbReference>
<feature type="domain" description="Flavoprotein" evidence="5">
    <location>
        <begin position="30"/>
        <end position="227"/>
    </location>
</feature>
<dbReference type="PANTHER" id="PTHR14359:SF6">
    <property type="entry name" value="PHOSPHOPANTOTHENOYLCYSTEINE DECARBOXYLASE"/>
    <property type="match status" value="1"/>
</dbReference>
<organism evidence="6 7">
    <name type="scientific">Ophiocordyceps polyrhachis-furcata BCC 54312</name>
    <dbReference type="NCBI Taxonomy" id="1330021"/>
    <lineage>
        <taxon>Eukaryota</taxon>
        <taxon>Fungi</taxon>
        <taxon>Dikarya</taxon>
        <taxon>Ascomycota</taxon>
        <taxon>Pezizomycotina</taxon>
        <taxon>Sordariomycetes</taxon>
        <taxon>Hypocreomycetidae</taxon>
        <taxon>Hypocreales</taxon>
        <taxon>Ophiocordycipitaceae</taxon>
        <taxon>Ophiocordyceps</taxon>
    </lineage>
</organism>
<comment type="caution">
    <text evidence="6">The sequence shown here is derived from an EMBL/GenBank/DDBJ whole genome shotgun (WGS) entry which is preliminary data.</text>
</comment>
<dbReference type="AlphaFoldDB" id="A0A367LF88"/>
<dbReference type="EMBL" id="LKCN02000007">
    <property type="protein sequence ID" value="RCI13071.1"/>
    <property type="molecule type" value="Genomic_DNA"/>
</dbReference>
<dbReference type="Proteomes" id="UP000253664">
    <property type="component" value="Unassembled WGS sequence"/>
</dbReference>
<keyword evidence="7" id="KW-1185">Reference proteome</keyword>
<reference evidence="6 7" key="1">
    <citation type="journal article" date="2015" name="BMC Genomics">
        <title>Insights from the genome of Ophiocordyceps polyrhachis-furcata to pathogenicity and host specificity in insect fungi.</title>
        <authorList>
            <person name="Wichadakul D."/>
            <person name="Kobmoo N."/>
            <person name="Ingsriswang S."/>
            <person name="Tangphatsornruang S."/>
            <person name="Chantasingh D."/>
            <person name="Luangsa-ard J.J."/>
            <person name="Eurwilaichitr L."/>
        </authorList>
    </citation>
    <scope>NUCLEOTIDE SEQUENCE [LARGE SCALE GENOMIC DNA]</scope>
    <source>
        <strain evidence="6 7">BCC 54312</strain>
    </source>
</reference>
<dbReference type="InterPro" id="IPR036551">
    <property type="entry name" value="Flavin_trans-like"/>
</dbReference>
<dbReference type="STRING" id="1330021.A0A367LF88"/>